<comment type="catalytic activity">
    <reaction evidence="12">
        <text>(R)-5-phosphomevalonate + ATP = (R)-5-diphosphomevalonate + ADP</text>
        <dbReference type="Rhea" id="RHEA:16341"/>
        <dbReference type="ChEBI" id="CHEBI:30616"/>
        <dbReference type="ChEBI" id="CHEBI:57557"/>
        <dbReference type="ChEBI" id="CHEBI:58146"/>
        <dbReference type="ChEBI" id="CHEBI:456216"/>
        <dbReference type="EC" id="2.7.4.2"/>
    </reaction>
    <physiologicalReaction direction="left-to-right" evidence="12">
        <dbReference type="Rhea" id="RHEA:16342"/>
    </physiologicalReaction>
</comment>
<gene>
    <name evidence="15" type="ORF">GFSPODELE1_LOCUS6432</name>
</gene>
<evidence type="ECO:0000256" key="11">
    <source>
        <dbReference type="ARBA" id="ARBA00023221"/>
    </source>
</evidence>
<evidence type="ECO:0000256" key="3">
    <source>
        <dbReference type="ARBA" id="ARBA00012958"/>
    </source>
</evidence>
<evidence type="ECO:0000256" key="13">
    <source>
        <dbReference type="PIRNR" id="PIRNR017288"/>
    </source>
</evidence>
<keyword evidence="9 13" id="KW-0752">Steroid biosynthesis</keyword>
<dbReference type="InterPro" id="IPR035102">
    <property type="entry name" value="Phosphomevalonate_kinase"/>
</dbReference>
<dbReference type="PIRSF" id="PIRSF017288">
    <property type="entry name" value="PMK_GHMP_euk"/>
    <property type="match status" value="1"/>
</dbReference>
<evidence type="ECO:0000313" key="15">
    <source>
        <dbReference type="EMBL" id="CAL1707563.1"/>
    </source>
</evidence>
<evidence type="ECO:0000256" key="7">
    <source>
        <dbReference type="ARBA" id="ARBA00022777"/>
    </source>
</evidence>
<evidence type="ECO:0000256" key="2">
    <source>
        <dbReference type="ARBA" id="ARBA00006495"/>
    </source>
</evidence>
<evidence type="ECO:0000259" key="14">
    <source>
        <dbReference type="Pfam" id="PF08544"/>
    </source>
</evidence>
<evidence type="ECO:0000256" key="6">
    <source>
        <dbReference type="ARBA" id="ARBA00022741"/>
    </source>
</evidence>
<comment type="similarity">
    <text evidence="2 13">Belongs to the GHMP kinase family. Mevalonate kinase subfamily.</text>
</comment>
<dbReference type="PANTHER" id="PTHR31814">
    <property type="match status" value="1"/>
</dbReference>
<dbReference type="SUPFAM" id="SSF54211">
    <property type="entry name" value="Ribosomal protein S5 domain 2-like"/>
    <property type="match status" value="1"/>
</dbReference>
<dbReference type="InterPro" id="IPR014721">
    <property type="entry name" value="Ribsml_uS5_D2-typ_fold_subgr"/>
</dbReference>
<dbReference type="Gene3D" id="3.30.230.10">
    <property type="match status" value="1"/>
</dbReference>
<comment type="pathway">
    <text evidence="1 13">Isoprenoid biosynthesis; isopentenyl diphosphate biosynthesis via mevalonate pathway; isopentenyl diphosphate from (R)-mevalonate: step 2/3.</text>
</comment>
<evidence type="ECO:0000256" key="4">
    <source>
        <dbReference type="ARBA" id="ARBA00022516"/>
    </source>
</evidence>
<evidence type="ECO:0000256" key="10">
    <source>
        <dbReference type="ARBA" id="ARBA00023098"/>
    </source>
</evidence>
<keyword evidence="7 13" id="KW-0418">Kinase</keyword>
<dbReference type="Pfam" id="PF08544">
    <property type="entry name" value="GHMP_kinases_C"/>
    <property type="match status" value="1"/>
</dbReference>
<dbReference type="EC" id="2.7.4.2" evidence="3 13"/>
<evidence type="ECO:0000313" key="16">
    <source>
        <dbReference type="Proteomes" id="UP001497453"/>
    </source>
</evidence>
<dbReference type="Proteomes" id="UP001497453">
    <property type="component" value="Chromosome 4"/>
</dbReference>
<protein>
    <recommendedName>
        <fullName evidence="3 13">Phosphomevalonate kinase</fullName>
        <ecNumber evidence="3 13">2.7.4.2</ecNumber>
    </recommendedName>
</protein>
<evidence type="ECO:0000256" key="12">
    <source>
        <dbReference type="ARBA" id="ARBA00029326"/>
    </source>
</evidence>
<dbReference type="InterPro" id="IPR013750">
    <property type="entry name" value="GHMP_kinase_C_dom"/>
</dbReference>
<keyword evidence="4 13" id="KW-0444">Lipid biosynthesis</keyword>
<keyword evidence="16" id="KW-1185">Reference proteome</keyword>
<reference evidence="16" key="1">
    <citation type="submission" date="2024-04" db="EMBL/GenBank/DDBJ databases">
        <authorList>
            <person name="Shaw F."/>
            <person name="Minotto A."/>
        </authorList>
    </citation>
    <scope>NUCLEOTIDE SEQUENCE [LARGE SCALE GENOMIC DNA]</scope>
</reference>
<keyword evidence="5 13" id="KW-0808">Transferase</keyword>
<evidence type="ECO:0000256" key="9">
    <source>
        <dbReference type="ARBA" id="ARBA00022955"/>
    </source>
</evidence>
<name>A0ABP1DKI8_9APHY</name>
<keyword evidence="11 13" id="KW-0753">Steroid metabolism</keyword>
<organism evidence="15 16">
    <name type="scientific">Somion occarium</name>
    <dbReference type="NCBI Taxonomy" id="3059160"/>
    <lineage>
        <taxon>Eukaryota</taxon>
        <taxon>Fungi</taxon>
        <taxon>Dikarya</taxon>
        <taxon>Basidiomycota</taxon>
        <taxon>Agaricomycotina</taxon>
        <taxon>Agaricomycetes</taxon>
        <taxon>Polyporales</taxon>
        <taxon>Cerrenaceae</taxon>
        <taxon>Somion</taxon>
    </lineage>
</organism>
<dbReference type="EMBL" id="OZ037947">
    <property type="protein sequence ID" value="CAL1707563.1"/>
    <property type="molecule type" value="Genomic_DNA"/>
</dbReference>
<evidence type="ECO:0000256" key="8">
    <source>
        <dbReference type="ARBA" id="ARBA00022840"/>
    </source>
</evidence>
<evidence type="ECO:0000256" key="5">
    <source>
        <dbReference type="ARBA" id="ARBA00022679"/>
    </source>
</evidence>
<dbReference type="PANTHER" id="PTHR31814:SF2">
    <property type="entry name" value="PHOSPHOMEVALONATE KINASE"/>
    <property type="match status" value="1"/>
</dbReference>
<feature type="domain" description="GHMP kinase C-terminal" evidence="14">
    <location>
        <begin position="389"/>
        <end position="449"/>
    </location>
</feature>
<keyword evidence="10 13" id="KW-0443">Lipid metabolism</keyword>
<keyword evidence="8" id="KW-0067">ATP-binding</keyword>
<dbReference type="InterPro" id="IPR016005">
    <property type="entry name" value="Erg8"/>
</dbReference>
<sequence>MVSTTVVSAPGKVLLAGGYLVLDPAYSGVVVSTSSRFYTVVQDSGLAQDVGRPIQIRVRSPQFVDATWTYTVNVDRESVRVDPIAKNHSKNKFVHLALERTLALALELKGLQALQENLSNDLAITIVGDNDFYSQRAQLASRNLPPTLESLSKLPSFLPTGVVISEVHKTGLGSSAALITSLVSSLLLHLNVIPSDSFSTQGGSESASEGRLLAHNLAQYVHCLAQGKVGSGFDVSAAVFGSQLYTRFEPAVLQPLMSGQVPPGSLHKVLTPSNSAWNFKAEPFQLPPYVRLMLADVDAGSDTPSLVGKVLKWRQENSAASKKTWDTIDGHNQKLSKTLLSLSQLGSSHPGPYQKMIKYLSTLQSVQWLSNPSLPSEEQTIVEAFSRARQAAEDIRNNMREMGNLSGVPIEPPEQTELLDACTSVAGVIGGGVPGAGGYDAIWLLVFDPADCPIEELPSTRVQGVWSSWKGLDVSPLLASESKEKGARVEDLNAIPGLQDAVNGSS</sequence>
<keyword evidence="6" id="KW-0547">Nucleotide-binding</keyword>
<evidence type="ECO:0000256" key="1">
    <source>
        <dbReference type="ARBA" id="ARBA00005017"/>
    </source>
</evidence>
<proteinExistence type="inferred from homology"/>
<accession>A0ABP1DKI8</accession>
<dbReference type="NCBIfam" id="TIGR01219">
    <property type="entry name" value="Pmev_kin_ERG8"/>
    <property type="match status" value="1"/>
</dbReference>
<dbReference type="InterPro" id="IPR020568">
    <property type="entry name" value="Ribosomal_Su5_D2-typ_SF"/>
</dbReference>